<keyword evidence="2" id="KW-1185">Reference proteome</keyword>
<reference evidence="1 2" key="1">
    <citation type="submission" date="2023-10" db="EMBL/GenBank/DDBJ databases">
        <title>Roseovarius strain S88 nov., isolated from a marine algae.</title>
        <authorList>
            <person name="Lee M.W."/>
            <person name="Lee J.K."/>
            <person name="Kim J.M."/>
            <person name="Choi D.G."/>
            <person name="Baek J.H."/>
            <person name="Bayburt H."/>
            <person name="Jung J.J."/>
            <person name="Han D.M."/>
            <person name="Jeon C.O."/>
        </authorList>
    </citation>
    <scope>NUCLEOTIDE SEQUENCE [LARGE SCALE GENOMIC DNA]</scope>
    <source>
        <strain evidence="1 2">S88</strain>
    </source>
</reference>
<dbReference type="EMBL" id="CP146069">
    <property type="protein sequence ID" value="WWR46960.1"/>
    <property type="molecule type" value="Genomic_DNA"/>
</dbReference>
<gene>
    <name evidence="1" type="ORF">RZ517_01870</name>
</gene>
<sequence length="268" mass="29624">MNTSLASILAEPSASSGSRNGVAIFTSFSRVACFAIATTLALMGTKTAAIADTSRLWLDACTSSYKSKDEFYGVFKAAGFSPLKEEDLPFAISLFADFHTITSLVVDDLTNGSRLTFTNPEAWAPTPQDYQKMYKNRGKPTSNALTPVALKVHRKTAAGQFDAAGDIFYNGEIIILAFGGEFNTKCDIIFTSPAPTWLKSRVLNHPDTNSKQYSNFFNEKRLSLKDKSNGSQRFTSFVFNDFMQSTFEKLRGESPEFLQTLTVESRRI</sequence>
<dbReference type="RefSeq" id="WP_338549802.1">
    <property type="nucleotide sequence ID" value="NZ_CP146069.1"/>
</dbReference>
<accession>A0ABZ2HGV7</accession>
<evidence type="ECO:0000313" key="1">
    <source>
        <dbReference type="EMBL" id="WWR46960.1"/>
    </source>
</evidence>
<organism evidence="1 2">
    <name type="scientific">Roseovarius phycicola</name>
    <dbReference type="NCBI Taxonomy" id="3080976"/>
    <lineage>
        <taxon>Bacteria</taxon>
        <taxon>Pseudomonadati</taxon>
        <taxon>Pseudomonadota</taxon>
        <taxon>Alphaproteobacteria</taxon>
        <taxon>Rhodobacterales</taxon>
        <taxon>Roseobacteraceae</taxon>
        <taxon>Roseovarius</taxon>
    </lineage>
</organism>
<name>A0ABZ2HGV7_9RHOB</name>
<proteinExistence type="predicted"/>
<dbReference type="Proteomes" id="UP001364156">
    <property type="component" value="Chromosome"/>
</dbReference>
<evidence type="ECO:0000313" key="2">
    <source>
        <dbReference type="Proteomes" id="UP001364156"/>
    </source>
</evidence>
<protein>
    <submittedName>
        <fullName evidence="1">Uncharacterized protein</fullName>
    </submittedName>
</protein>